<proteinExistence type="predicted"/>
<dbReference type="AlphaFoldDB" id="A0A1I4F5X0"/>
<evidence type="ECO:0000313" key="3">
    <source>
        <dbReference type="EMBL" id="SFL13395.1"/>
    </source>
</evidence>
<dbReference type="Proteomes" id="UP000199048">
    <property type="component" value="Unassembled WGS sequence"/>
</dbReference>
<evidence type="ECO:0000259" key="2">
    <source>
        <dbReference type="SMART" id="SM00014"/>
    </source>
</evidence>
<dbReference type="InterPro" id="IPR036938">
    <property type="entry name" value="PAP2/HPO_sf"/>
</dbReference>
<dbReference type="GO" id="GO:0003993">
    <property type="term" value="F:acid phosphatase activity"/>
    <property type="evidence" value="ECO:0007669"/>
    <property type="project" value="InterPro"/>
</dbReference>
<dbReference type="Pfam" id="PF01569">
    <property type="entry name" value="PAP2"/>
    <property type="match status" value="1"/>
</dbReference>
<evidence type="ECO:0000256" key="1">
    <source>
        <dbReference type="SAM" id="SignalP"/>
    </source>
</evidence>
<dbReference type="InterPro" id="IPR000326">
    <property type="entry name" value="PAP2/HPO"/>
</dbReference>
<dbReference type="InterPro" id="IPR001011">
    <property type="entry name" value="Acid_Pase_classA_bac"/>
</dbReference>
<dbReference type="RefSeq" id="WP_092036193.1">
    <property type="nucleotide sequence ID" value="NZ_FOTK01000001.1"/>
</dbReference>
<organism evidence="3 4">
    <name type="scientific">Methylobacterium pseudosasicola</name>
    <dbReference type="NCBI Taxonomy" id="582667"/>
    <lineage>
        <taxon>Bacteria</taxon>
        <taxon>Pseudomonadati</taxon>
        <taxon>Pseudomonadota</taxon>
        <taxon>Alphaproteobacteria</taxon>
        <taxon>Hyphomicrobiales</taxon>
        <taxon>Methylobacteriaceae</taxon>
        <taxon>Methylobacterium</taxon>
    </lineage>
</organism>
<protein>
    <submittedName>
        <fullName evidence="3">PAP2 superfamily protein</fullName>
    </submittedName>
</protein>
<dbReference type="STRING" id="582667.SAMN05192568_1001117"/>
<keyword evidence="4" id="KW-1185">Reference proteome</keyword>
<feature type="domain" description="Phosphatidic acid phosphatase type 2/haloperoxidase" evidence="2">
    <location>
        <begin position="199"/>
        <end position="298"/>
    </location>
</feature>
<feature type="chain" id="PRO_5011630245" evidence="1">
    <location>
        <begin position="23"/>
        <end position="470"/>
    </location>
</feature>
<dbReference type="EMBL" id="FOTK01000001">
    <property type="protein sequence ID" value="SFL13395.1"/>
    <property type="molecule type" value="Genomic_DNA"/>
</dbReference>
<dbReference type="SMART" id="SM00014">
    <property type="entry name" value="acidPPc"/>
    <property type="match status" value="1"/>
</dbReference>
<dbReference type="Gene3D" id="1.20.144.10">
    <property type="entry name" value="Phosphatidic acid phosphatase type 2/haloperoxidase"/>
    <property type="match status" value="1"/>
</dbReference>
<dbReference type="OrthoDB" id="9805301at2"/>
<reference evidence="4" key="1">
    <citation type="submission" date="2016-10" db="EMBL/GenBank/DDBJ databases">
        <authorList>
            <person name="Varghese N."/>
            <person name="Submissions S."/>
        </authorList>
    </citation>
    <scope>NUCLEOTIDE SEQUENCE [LARGE SCALE GENOMIC DNA]</scope>
    <source>
        <strain evidence="4">BL36</strain>
    </source>
</reference>
<keyword evidence="1" id="KW-0732">Signal</keyword>
<feature type="signal peptide" evidence="1">
    <location>
        <begin position="1"/>
        <end position="22"/>
    </location>
</feature>
<name>A0A1I4F5X0_9HYPH</name>
<sequence length="470" mass="48855">MIGTLRLGLALLGVALPLQALAQSPVNLTALRGLAPVARLQGSPEGKAALDANLRVTGDIQGGTLKQPTLLPFPEQQQLALRDCFITDGNATGLADGLGTTLAAAYQGRARYSDYKAFTSIAPTVADLIGYTNNVTKSDSNAGKYFFANGTTNGKHPVSAEAAALLTDGTVTDVFGKAYGRPAGSPGADRFGNSRPFQTLPALLAYRGEDYFGEASHSLDWLRGPKQDLVDSPSYPSGHTTYGYTESLILALLVPERYQQMIARAAEYGNDRIIVGAHYAMDVIGGRATSLHAVAHLLANDPAYVGQIRKNPAVIDANATDADKRVGVTDYQALLKEARAAMTDALKAGCGDTVAACAARDTGRFKDAAANAAFYEATQTYGLPVVHDATAKAREDVGKIAPEAGHLLTAAFPALTLAEANAILTETQGAGGGFLDNGSEFGVYSRINLYAAAGKAAALAASRSGASAAR</sequence>
<dbReference type="PRINTS" id="PR00483">
    <property type="entry name" value="BACPHPHTASE"/>
</dbReference>
<evidence type="ECO:0000313" key="4">
    <source>
        <dbReference type="Proteomes" id="UP000199048"/>
    </source>
</evidence>
<dbReference type="GO" id="GO:0030288">
    <property type="term" value="C:outer membrane-bounded periplasmic space"/>
    <property type="evidence" value="ECO:0007669"/>
    <property type="project" value="InterPro"/>
</dbReference>
<gene>
    <name evidence="3" type="ORF">SAMN05192568_1001117</name>
</gene>
<dbReference type="SUPFAM" id="SSF48317">
    <property type="entry name" value="Acid phosphatase/Vanadium-dependent haloperoxidase"/>
    <property type="match status" value="1"/>
</dbReference>
<accession>A0A1I4F5X0</accession>